<dbReference type="RefSeq" id="XP_030050459.1">
    <property type="nucleotide sequence ID" value="XM_030194599.1"/>
</dbReference>
<dbReference type="Gene3D" id="3.80.10.10">
    <property type="entry name" value="Ribonuclease Inhibitor"/>
    <property type="match status" value="3"/>
</dbReference>
<dbReference type="InterPro" id="IPR032675">
    <property type="entry name" value="LRR_dom_sf"/>
</dbReference>
<dbReference type="InterPro" id="IPR052410">
    <property type="entry name" value="DRC5"/>
</dbReference>
<accession>A0A6P7XJI7</accession>
<evidence type="ECO:0000313" key="4">
    <source>
        <dbReference type="Proteomes" id="UP000515156"/>
    </source>
</evidence>
<sequence>MTDPAGQADLTTSTAGVGKQRVSTARRLRRIITEDPEWSLTTVPPLTDLCLQHIVNNFESNPIVEELLPKHQETVLQKLSPSLPLSVTANLISDEGYWRRVCTKRWEICDISSYGGNWKRMFFERHMENIIEHFIPGVTDPSLVREALPLCKNYIRKLNITQLLPPIKMDLKKQDDEDSSDSESDSGAELPLTDHFDLSIVIDALPNLEELHLVYGVKNCGMNFEWNLFEFTYADCISLAKANKFCKSLKVFKLYKSKVDDLKVRVLMSSLLDHPSLVHLDLSHNLIGDRGVRAICKVMNRSKLETINLCNNQIHASGAQVIACALTKNSTLTTLNLRLNHLGDDGGQAICQALLHNSTLVNVHLGSNELTEPTGIAISLVLSRNKALRSINLTSNRIGMDGGKQLVEGMSDNKTLVEFDLRLTEVGQESEFCINQILKNNQERARLKALQHHT</sequence>
<reference evidence="5" key="1">
    <citation type="submission" date="2025-08" db="UniProtKB">
        <authorList>
            <consortium name="RefSeq"/>
        </authorList>
    </citation>
    <scope>IDENTIFICATION</scope>
</reference>
<dbReference type="FunCoup" id="A0A6P7XJI7">
    <property type="interactions" value="89"/>
</dbReference>
<dbReference type="PANTHER" id="PTHR24107">
    <property type="entry name" value="YNEIN REGULATORY COMPLEX SUBUNIT 5"/>
    <property type="match status" value="1"/>
</dbReference>
<protein>
    <submittedName>
        <fullName evidence="5">Dynein regulatory complex subunit 5</fullName>
    </submittedName>
</protein>
<dbReference type="Pfam" id="PF13516">
    <property type="entry name" value="LRR_6"/>
    <property type="match status" value="3"/>
</dbReference>
<keyword evidence="2" id="KW-0963">Cytoplasm</keyword>
<evidence type="ECO:0000256" key="1">
    <source>
        <dbReference type="ARBA" id="ARBA00004245"/>
    </source>
</evidence>
<dbReference type="AlphaFoldDB" id="A0A6P7XJI7"/>
<keyword evidence="3" id="KW-0206">Cytoskeleton</keyword>
<organism evidence="4 5">
    <name type="scientific">Microcaecilia unicolor</name>
    <dbReference type="NCBI Taxonomy" id="1415580"/>
    <lineage>
        <taxon>Eukaryota</taxon>
        <taxon>Metazoa</taxon>
        <taxon>Chordata</taxon>
        <taxon>Craniata</taxon>
        <taxon>Vertebrata</taxon>
        <taxon>Euteleostomi</taxon>
        <taxon>Amphibia</taxon>
        <taxon>Gymnophiona</taxon>
        <taxon>Siphonopidae</taxon>
        <taxon>Microcaecilia</taxon>
    </lineage>
</organism>
<dbReference type="InParanoid" id="A0A6P7XJI7"/>
<keyword evidence="4" id="KW-1185">Reference proteome</keyword>
<name>A0A6P7XJI7_9AMPH</name>
<evidence type="ECO:0000313" key="5">
    <source>
        <dbReference type="RefSeq" id="XP_030050459.1"/>
    </source>
</evidence>
<evidence type="ECO:0000256" key="3">
    <source>
        <dbReference type="ARBA" id="ARBA00023212"/>
    </source>
</evidence>
<dbReference type="InterPro" id="IPR001611">
    <property type="entry name" value="Leu-rich_rpt"/>
</dbReference>
<dbReference type="PANTHER" id="PTHR24107:SF20">
    <property type="entry name" value="DYNEIN REGULATORY COMPLEX SUBUNIT 5"/>
    <property type="match status" value="1"/>
</dbReference>
<gene>
    <name evidence="5" type="primary">TCTE1</name>
</gene>
<proteinExistence type="predicted"/>
<dbReference type="Proteomes" id="UP000515156">
    <property type="component" value="Chromosome 3"/>
</dbReference>
<dbReference type="KEGG" id="muo:115464209"/>
<dbReference type="SUPFAM" id="SSF52047">
    <property type="entry name" value="RNI-like"/>
    <property type="match status" value="1"/>
</dbReference>
<dbReference type="GeneID" id="115464209"/>
<dbReference type="SMART" id="SM00368">
    <property type="entry name" value="LRR_RI"/>
    <property type="match status" value="5"/>
</dbReference>
<dbReference type="CTD" id="21645"/>
<dbReference type="OrthoDB" id="341587at2759"/>
<comment type="subcellular location">
    <subcellularLocation>
        <location evidence="1">Cytoplasm</location>
        <location evidence="1">Cytoskeleton</location>
    </subcellularLocation>
</comment>
<dbReference type="GO" id="GO:0005856">
    <property type="term" value="C:cytoskeleton"/>
    <property type="evidence" value="ECO:0007669"/>
    <property type="project" value="UniProtKB-SubCell"/>
</dbReference>
<evidence type="ECO:0000256" key="2">
    <source>
        <dbReference type="ARBA" id="ARBA00022490"/>
    </source>
</evidence>